<dbReference type="SUPFAM" id="SSF69118">
    <property type="entry name" value="AhpD-like"/>
    <property type="match status" value="1"/>
</dbReference>
<dbReference type="InterPro" id="IPR029032">
    <property type="entry name" value="AhpD-like"/>
</dbReference>
<evidence type="ECO:0000313" key="3">
    <source>
        <dbReference type="Proteomes" id="UP001352263"/>
    </source>
</evidence>
<dbReference type="Gene3D" id="1.20.1290.10">
    <property type="entry name" value="AhpD-like"/>
    <property type="match status" value="1"/>
</dbReference>
<proteinExistence type="predicted"/>
<dbReference type="InterPro" id="IPR003779">
    <property type="entry name" value="CMD-like"/>
</dbReference>
<dbReference type="RefSeq" id="WP_326507606.1">
    <property type="nucleotide sequence ID" value="NZ_JAWIIV010000014.1"/>
</dbReference>
<feature type="domain" description="Carboxymuconolactone decarboxylase-like" evidence="1">
    <location>
        <begin position="50"/>
        <end position="106"/>
    </location>
</feature>
<comment type="caution">
    <text evidence="2">The sequence shown here is derived from an EMBL/GenBank/DDBJ whole genome shotgun (WGS) entry which is preliminary data.</text>
</comment>
<evidence type="ECO:0000313" key="2">
    <source>
        <dbReference type="EMBL" id="MEC4720893.1"/>
    </source>
</evidence>
<dbReference type="EMBL" id="JAWIIV010000014">
    <property type="protein sequence ID" value="MEC4720893.1"/>
    <property type="molecule type" value="Genomic_DNA"/>
</dbReference>
<dbReference type="PANTHER" id="PTHR34846">
    <property type="entry name" value="4-CARBOXYMUCONOLACTONE DECARBOXYLASE FAMILY PROTEIN (AFU_ORTHOLOGUE AFUA_6G11590)"/>
    <property type="match status" value="1"/>
</dbReference>
<gene>
    <name evidence="2" type="ORF">RY831_17135</name>
</gene>
<organism evidence="2 3">
    <name type="scientific">Noviherbaspirillum album</name>
    <dbReference type="NCBI Taxonomy" id="3080276"/>
    <lineage>
        <taxon>Bacteria</taxon>
        <taxon>Pseudomonadati</taxon>
        <taxon>Pseudomonadota</taxon>
        <taxon>Betaproteobacteria</taxon>
        <taxon>Burkholderiales</taxon>
        <taxon>Oxalobacteraceae</taxon>
        <taxon>Noviherbaspirillum</taxon>
    </lineage>
</organism>
<reference evidence="2 3" key="1">
    <citation type="submission" date="2023-10" db="EMBL/GenBank/DDBJ databases">
        <title>Noviherbaspirillum sp. CPCC 100848 genome assembly.</title>
        <authorList>
            <person name="Li X.Y."/>
            <person name="Fang X.M."/>
        </authorList>
    </citation>
    <scope>NUCLEOTIDE SEQUENCE [LARGE SCALE GENOMIC DNA]</scope>
    <source>
        <strain evidence="2 3">CPCC 100848</strain>
    </source>
</reference>
<dbReference type="PANTHER" id="PTHR34846:SF5">
    <property type="entry name" value="CARBOXYMUCONOLACTONE DECARBOXYLASE-LIKE DOMAIN-CONTAINING PROTEIN"/>
    <property type="match status" value="1"/>
</dbReference>
<protein>
    <submittedName>
        <fullName evidence="2">Carboxymuconolactone decarboxylase family protein</fullName>
    </submittedName>
</protein>
<evidence type="ECO:0000259" key="1">
    <source>
        <dbReference type="Pfam" id="PF02627"/>
    </source>
</evidence>
<dbReference type="Pfam" id="PF02627">
    <property type="entry name" value="CMD"/>
    <property type="match status" value="1"/>
</dbReference>
<sequence length="191" mass="21839">MMRKFEADTRLAPMDEPYDSAVAVALNRITPPGQAPLKLFRVMAHSPRVLTRMFAGSLLDKGSLTLRQRELIILRSCARCNSEYEWGVHVALFAGKARLSDEEIRASRESLPAAWCKDDALLLRLVDELHEKSDVSDELWKSLYEEFSEEQLLEMVALTGYYHTISFMTNAFRIEKESFAPDFTSVDISMR</sequence>
<accession>A0ABU6JB72</accession>
<dbReference type="Proteomes" id="UP001352263">
    <property type="component" value="Unassembled WGS sequence"/>
</dbReference>
<keyword evidence="3" id="KW-1185">Reference proteome</keyword>
<name>A0ABU6JB72_9BURK</name>